<evidence type="ECO:0000259" key="5">
    <source>
        <dbReference type="PROSITE" id="PS01124"/>
    </source>
</evidence>
<proteinExistence type="predicted"/>
<dbReference type="GO" id="GO:0043565">
    <property type="term" value="F:sequence-specific DNA binding"/>
    <property type="evidence" value="ECO:0007669"/>
    <property type="project" value="InterPro"/>
</dbReference>
<dbReference type="Pfam" id="PF12833">
    <property type="entry name" value="HTH_18"/>
    <property type="match status" value="1"/>
</dbReference>
<evidence type="ECO:0000256" key="4">
    <source>
        <dbReference type="SAM" id="MobiDB-lite"/>
    </source>
</evidence>
<sequence>MARRLHSAREVLRNARSASVTVAALDQGFEHLGRFSQHYQTLFGELPSRTLQRSRRLRIGDPTASARPASKATASW</sequence>
<reference evidence="6 7" key="1">
    <citation type="submission" date="2020-02" db="EMBL/GenBank/DDBJ databases">
        <title>Genome sequences of Thiorhodococcus mannitoliphagus and Thiorhodococcus minor, purple sulfur photosynthetic bacteria in the gammaproteobacterial family, Chromatiaceae.</title>
        <authorList>
            <person name="Aviles F.A."/>
            <person name="Meyer T.E."/>
            <person name="Kyndt J.A."/>
        </authorList>
    </citation>
    <scope>NUCLEOTIDE SEQUENCE [LARGE SCALE GENOMIC DNA]</scope>
    <source>
        <strain evidence="6 7">DSM 11518</strain>
    </source>
</reference>
<dbReference type="AlphaFoldDB" id="A0A6M0K533"/>
<keyword evidence="7" id="KW-1185">Reference proteome</keyword>
<keyword evidence="2" id="KW-0238">DNA-binding</keyword>
<keyword evidence="3" id="KW-0804">Transcription</keyword>
<feature type="region of interest" description="Disordered" evidence="4">
    <location>
        <begin position="55"/>
        <end position="76"/>
    </location>
</feature>
<dbReference type="EMBL" id="JAAIJQ010000088">
    <property type="protein sequence ID" value="NEV64401.1"/>
    <property type="molecule type" value="Genomic_DNA"/>
</dbReference>
<evidence type="ECO:0000256" key="1">
    <source>
        <dbReference type="ARBA" id="ARBA00023015"/>
    </source>
</evidence>
<feature type="domain" description="HTH araC/xylS-type" evidence="5">
    <location>
        <begin position="1"/>
        <end position="53"/>
    </location>
</feature>
<evidence type="ECO:0000313" key="6">
    <source>
        <dbReference type="EMBL" id="NEV64401.1"/>
    </source>
</evidence>
<dbReference type="PANTHER" id="PTHR47893">
    <property type="entry name" value="REGULATORY PROTEIN PCHR"/>
    <property type="match status" value="1"/>
</dbReference>
<evidence type="ECO:0000313" key="7">
    <source>
        <dbReference type="Proteomes" id="UP000483379"/>
    </source>
</evidence>
<organism evidence="6 7">
    <name type="scientific">Thiorhodococcus minor</name>
    <dbReference type="NCBI Taxonomy" id="57489"/>
    <lineage>
        <taxon>Bacteria</taxon>
        <taxon>Pseudomonadati</taxon>
        <taxon>Pseudomonadota</taxon>
        <taxon>Gammaproteobacteria</taxon>
        <taxon>Chromatiales</taxon>
        <taxon>Chromatiaceae</taxon>
        <taxon>Thiorhodococcus</taxon>
    </lineage>
</organism>
<comment type="caution">
    <text evidence="6">The sequence shown here is derived from an EMBL/GenBank/DDBJ whole genome shotgun (WGS) entry which is preliminary data.</text>
</comment>
<keyword evidence="1" id="KW-0805">Transcription regulation</keyword>
<dbReference type="PROSITE" id="PS01124">
    <property type="entry name" value="HTH_ARAC_FAMILY_2"/>
    <property type="match status" value="1"/>
</dbReference>
<dbReference type="InterPro" id="IPR018062">
    <property type="entry name" value="HTH_AraC-typ_CS"/>
</dbReference>
<evidence type="ECO:0000256" key="2">
    <source>
        <dbReference type="ARBA" id="ARBA00023125"/>
    </source>
</evidence>
<evidence type="ECO:0000256" key="3">
    <source>
        <dbReference type="ARBA" id="ARBA00023163"/>
    </source>
</evidence>
<dbReference type="GO" id="GO:0003700">
    <property type="term" value="F:DNA-binding transcription factor activity"/>
    <property type="evidence" value="ECO:0007669"/>
    <property type="project" value="InterPro"/>
</dbReference>
<dbReference type="InterPro" id="IPR009057">
    <property type="entry name" value="Homeodomain-like_sf"/>
</dbReference>
<dbReference type="SUPFAM" id="SSF46689">
    <property type="entry name" value="Homeodomain-like"/>
    <property type="match status" value="1"/>
</dbReference>
<dbReference type="Gene3D" id="1.10.10.60">
    <property type="entry name" value="Homeodomain-like"/>
    <property type="match status" value="1"/>
</dbReference>
<dbReference type="InterPro" id="IPR018060">
    <property type="entry name" value="HTH_AraC"/>
</dbReference>
<protein>
    <submittedName>
        <fullName evidence="6">AraC family transcriptional regulator</fullName>
    </submittedName>
</protein>
<gene>
    <name evidence="6" type="ORF">G3446_21385</name>
</gene>
<dbReference type="Proteomes" id="UP000483379">
    <property type="component" value="Unassembled WGS sequence"/>
</dbReference>
<dbReference type="InterPro" id="IPR053142">
    <property type="entry name" value="PchR_regulatory_protein"/>
</dbReference>
<accession>A0A6M0K533</accession>
<dbReference type="PROSITE" id="PS00041">
    <property type="entry name" value="HTH_ARAC_FAMILY_1"/>
    <property type="match status" value="1"/>
</dbReference>
<name>A0A6M0K533_9GAMM</name>
<dbReference type="PANTHER" id="PTHR47893:SF1">
    <property type="entry name" value="REGULATORY PROTEIN PCHR"/>
    <property type="match status" value="1"/>
</dbReference>